<sequence length="109" mass="12400">MNVRRESLPGIMLEVLLVIVMAVSGLAIIIRLWQDAIVAIGVELLIISVGLLLLSILFRLRRLEEQSAARERVMRSNLEDLGRQMIQRQDATSQKVVEAVESIKSRMYR</sequence>
<reference evidence="2" key="1">
    <citation type="submission" date="2022-12" db="EMBL/GenBank/DDBJ databases">
        <title>Isolation and characterisation of novel Methanocorpusculum spp. from native Australian herbivores indicates the genus is ancestrally host-associated.</title>
        <authorList>
            <person name="Volmer J.G."/>
            <person name="Soo R.M."/>
            <person name="Evans P.N."/>
            <person name="Hoedt E.C."/>
            <person name="Astorga Alsina A.L."/>
            <person name="Woodcroft B.J."/>
            <person name="Tyson G.W."/>
            <person name="Hugenholtz P."/>
            <person name="Morrison M."/>
        </authorList>
    </citation>
    <scope>NUCLEOTIDE SEQUENCE</scope>
    <source>
        <strain evidence="2">MG</strain>
    </source>
</reference>
<keyword evidence="1" id="KW-1133">Transmembrane helix</keyword>
<dbReference type="EMBL" id="JAPTGB010000006">
    <property type="protein sequence ID" value="MCZ0860337.1"/>
    <property type="molecule type" value="Genomic_DNA"/>
</dbReference>
<comment type="caution">
    <text evidence="2">The sequence shown here is derived from an EMBL/GenBank/DDBJ whole genome shotgun (WGS) entry which is preliminary data.</text>
</comment>
<keyword evidence="1" id="KW-0812">Transmembrane</keyword>
<feature type="transmembrane region" description="Helical" evidence="1">
    <location>
        <begin position="36"/>
        <end position="60"/>
    </location>
</feature>
<keyword evidence="3" id="KW-1185">Reference proteome</keyword>
<protein>
    <submittedName>
        <fullName evidence="2">Uncharacterized protein</fullName>
    </submittedName>
</protein>
<dbReference type="RefSeq" id="WP_268924552.1">
    <property type="nucleotide sequence ID" value="NZ_JAPTGB010000006.1"/>
</dbReference>
<accession>A0ABT4IGF9</accession>
<proteinExistence type="predicted"/>
<evidence type="ECO:0000313" key="3">
    <source>
        <dbReference type="Proteomes" id="UP001141422"/>
    </source>
</evidence>
<gene>
    <name evidence="2" type="ORF">O0S10_03710</name>
</gene>
<feature type="transmembrane region" description="Helical" evidence="1">
    <location>
        <begin position="12"/>
        <end position="30"/>
    </location>
</feature>
<organism evidence="2 3">
    <name type="scientific">Methanocorpusculum petauri</name>
    <dbReference type="NCBI Taxonomy" id="3002863"/>
    <lineage>
        <taxon>Archaea</taxon>
        <taxon>Methanobacteriati</taxon>
        <taxon>Methanobacteriota</taxon>
        <taxon>Stenosarchaea group</taxon>
        <taxon>Methanomicrobia</taxon>
        <taxon>Methanomicrobiales</taxon>
        <taxon>Methanocorpusculaceae</taxon>
        <taxon>Methanocorpusculum</taxon>
    </lineage>
</organism>
<evidence type="ECO:0000256" key="1">
    <source>
        <dbReference type="SAM" id="Phobius"/>
    </source>
</evidence>
<keyword evidence="1" id="KW-0472">Membrane</keyword>
<dbReference type="Proteomes" id="UP001141422">
    <property type="component" value="Unassembled WGS sequence"/>
</dbReference>
<name>A0ABT4IGF9_9EURY</name>
<evidence type="ECO:0000313" key="2">
    <source>
        <dbReference type="EMBL" id="MCZ0860337.1"/>
    </source>
</evidence>